<feature type="domain" description="Solute-binding protein family 3/N-terminal" evidence="2">
    <location>
        <begin position="23"/>
        <end position="242"/>
    </location>
</feature>
<evidence type="ECO:0000259" key="2">
    <source>
        <dbReference type="SMART" id="SM00062"/>
    </source>
</evidence>
<proteinExistence type="predicted"/>
<name>A0A1L4CZ20_9BACT</name>
<dbReference type="Pfam" id="PF00497">
    <property type="entry name" value="SBP_bac_3"/>
    <property type="match status" value="1"/>
</dbReference>
<dbReference type="PANTHER" id="PTHR35936">
    <property type="entry name" value="MEMBRANE-BOUND LYTIC MUREIN TRANSGLYCOSYLASE F"/>
    <property type="match status" value="1"/>
</dbReference>
<gene>
    <name evidence="3" type="ORF">AXG55_04385</name>
</gene>
<accession>A0A1L4CZ20</accession>
<dbReference type="InterPro" id="IPR001638">
    <property type="entry name" value="Solute-binding_3/MltF_N"/>
</dbReference>
<dbReference type="Gene3D" id="3.40.190.10">
    <property type="entry name" value="Periplasmic binding protein-like II"/>
    <property type="match status" value="2"/>
</dbReference>
<dbReference type="RefSeq" id="WP_233231372.1">
    <property type="nucleotide sequence ID" value="NZ_CP017834.1"/>
</dbReference>
<dbReference type="PANTHER" id="PTHR35936:SF25">
    <property type="entry name" value="ABC TRANSPORTER SUBSTRATE-BINDING PROTEIN"/>
    <property type="match status" value="1"/>
</dbReference>
<organism evidence="3 4">
    <name type="scientific">Silvanigrella aquatica</name>
    <dbReference type="NCBI Taxonomy" id="1915309"/>
    <lineage>
        <taxon>Bacteria</taxon>
        <taxon>Pseudomonadati</taxon>
        <taxon>Bdellovibrionota</taxon>
        <taxon>Oligoflexia</taxon>
        <taxon>Silvanigrellales</taxon>
        <taxon>Silvanigrellaceae</taxon>
        <taxon>Silvanigrella</taxon>
    </lineage>
</organism>
<keyword evidence="1" id="KW-0732">Signal</keyword>
<evidence type="ECO:0000256" key="1">
    <source>
        <dbReference type="ARBA" id="ARBA00022729"/>
    </source>
</evidence>
<dbReference type="EMBL" id="CP017834">
    <property type="protein sequence ID" value="APJ03180.1"/>
    <property type="molecule type" value="Genomic_DNA"/>
</dbReference>
<reference evidence="3" key="1">
    <citation type="submission" date="2016-10" db="EMBL/GenBank/DDBJ databases">
        <title>Silvanigrella aquatica sp. nov., isolated from a freshwater lake located in the Black Forest, Germany, description of Silvanigrellaceae fam. nov., Silvanigrellales ord. nov., reclassification of the order Bdellovibrionales in the class Oligoflexia, reclassification of the families Bacteriovoracaceae and Halobacteriovoraceae in the new order Bacteriovoracales ord. nov., and reclassification of the family Pseudobacteriovoracaceae in the order Oligoflexiales.</title>
        <authorList>
            <person name="Hahn M.W."/>
            <person name="Schmidt J."/>
            <person name="Koll U."/>
            <person name="Rohde M."/>
            <person name="Verbag S."/>
            <person name="Pitt A."/>
            <person name="Nakai R."/>
            <person name="Naganuma T."/>
            <person name="Lang E."/>
        </authorList>
    </citation>
    <scope>NUCLEOTIDE SEQUENCE [LARGE SCALE GENOMIC DNA]</scope>
    <source>
        <strain evidence="3">MWH-Nonnen-W8red</strain>
    </source>
</reference>
<protein>
    <recommendedName>
        <fullName evidence="2">Solute-binding protein family 3/N-terminal domain-containing protein</fullName>
    </recommendedName>
</protein>
<evidence type="ECO:0000313" key="4">
    <source>
        <dbReference type="Proteomes" id="UP000184731"/>
    </source>
</evidence>
<keyword evidence="4" id="KW-1185">Reference proteome</keyword>
<dbReference type="Proteomes" id="UP000184731">
    <property type="component" value="Chromosome"/>
</dbReference>
<dbReference type="SUPFAM" id="SSF53850">
    <property type="entry name" value="Periplasmic binding protein-like II"/>
    <property type="match status" value="1"/>
</dbReference>
<dbReference type="STRING" id="1915309.AXG55_04385"/>
<evidence type="ECO:0000313" key="3">
    <source>
        <dbReference type="EMBL" id="APJ03180.1"/>
    </source>
</evidence>
<dbReference type="KEGG" id="saqi:AXG55_04385"/>
<dbReference type="SMART" id="SM00062">
    <property type="entry name" value="PBPb"/>
    <property type="match status" value="1"/>
</dbReference>
<sequence>MKKFLIAILFHFYLTLNIYPTETIKGGCESNYPPYNFYDNDNLIGIDSEIINLVFKKMGVNFAIETYPWQRVLFLLQNEKLDFAWQFVETPERKKEFNLAGPIRIGETVFFVSADSKIKSWKNLSEFNNLVIGTVRGYKYSTEFDNNKNFKREISNDNQNLSLKTIGKRVDISVGDKNSILYILKKTNNLNKIIFLKKPLSLEPRYVAFSKKNVQLSKNFQTTLNQIINKKEYNNIINKYIK</sequence>
<dbReference type="AlphaFoldDB" id="A0A1L4CZ20"/>